<reference evidence="1" key="2">
    <citation type="submission" date="2022-01" db="EMBL/GenBank/DDBJ databases">
        <authorList>
            <person name="Yamashiro T."/>
            <person name="Shiraishi A."/>
            <person name="Satake H."/>
            <person name="Nakayama K."/>
        </authorList>
    </citation>
    <scope>NUCLEOTIDE SEQUENCE</scope>
</reference>
<sequence>MTGLVDSKASQTIIRLLTELVDSGPAQIRISDRDWPRAWSGYDYRGCGIVLALGVVGLEIKGAELVLFLNCLSSFLSPLGSECGLLQVDEVACVVLHWLEVGEELVLEVLPT</sequence>
<name>A0ABQ5F9Z6_9ASTR</name>
<comment type="caution">
    <text evidence="1">The sequence shown here is derived from an EMBL/GenBank/DDBJ whole genome shotgun (WGS) entry which is preliminary data.</text>
</comment>
<reference evidence="1" key="1">
    <citation type="journal article" date="2022" name="Int. J. Mol. Sci.">
        <title>Draft Genome of Tanacetum Coccineum: Genomic Comparison of Closely Related Tanacetum-Family Plants.</title>
        <authorList>
            <person name="Yamashiro T."/>
            <person name="Shiraishi A."/>
            <person name="Nakayama K."/>
            <person name="Satake H."/>
        </authorList>
    </citation>
    <scope>NUCLEOTIDE SEQUENCE</scope>
</reference>
<evidence type="ECO:0000313" key="1">
    <source>
        <dbReference type="EMBL" id="GJT59730.1"/>
    </source>
</evidence>
<protein>
    <submittedName>
        <fullName evidence="1">Uncharacterized protein</fullName>
    </submittedName>
</protein>
<keyword evidence="2" id="KW-1185">Reference proteome</keyword>
<gene>
    <name evidence="1" type="ORF">Tco_1003263</name>
</gene>
<accession>A0ABQ5F9Z6</accession>
<dbReference type="Proteomes" id="UP001151760">
    <property type="component" value="Unassembled WGS sequence"/>
</dbReference>
<organism evidence="1 2">
    <name type="scientific">Tanacetum coccineum</name>
    <dbReference type="NCBI Taxonomy" id="301880"/>
    <lineage>
        <taxon>Eukaryota</taxon>
        <taxon>Viridiplantae</taxon>
        <taxon>Streptophyta</taxon>
        <taxon>Embryophyta</taxon>
        <taxon>Tracheophyta</taxon>
        <taxon>Spermatophyta</taxon>
        <taxon>Magnoliopsida</taxon>
        <taxon>eudicotyledons</taxon>
        <taxon>Gunneridae</taxon>
        <taxon>Pentapetalae</taxon>
        <taxon>asterids</taxon>
        <taxon>campanulids</taxon>
        <taxon>Asterales</taxon>
        <taxon>Asteraceae</taxon>
        <taxon>Asteroideae</taxon>
        <taxon>Anthemideae</taxon>
        <taxon>Anthemidinae</taxon>
        <taxon>Tanacetum</taxon>
    </lineage>
</organism>
<evidence type="ECO:0000313" key="2">
    <source>
        <dbReference type="Proteomes" id="UP001151760"/>
    </source>
</evidence>
<proteinExistence type="predicted"/>
<dbReference type="EMBL" id="BQNB010017135">
    <property type="protein sequence ID" value="GJT59730.1"/>
    <property type="molecule type" value="Genomic_DNA"/>
</dbReference>